<evidence type="ECO:0000259" key="2">
    <source>
        <dbReference type="PROSITE" id="PS50943"/>
    </source>
</evidence>
<evidence type="ECO:0000256" key="1">
    <source>
        <dbReference type="ARBA" id="ARBA00007227"/>
    </source>
</evidence>
<organism evidence="3 4">
    <name type="scientific">Leptospira noguchii serovar Panama str. CZ214</name>
    <dbReference type="NCBI Taxonomy" id="1001595"/>
    <lineage>
        <taxon>Bacteria</taxon>
        <taxon>Pseudomonadati</taxon>
        <taxon>Spirochaetota</taxon>
        <taxon>Spirochaetia</taxon>
        <taxon>Leptospirales</taxon>
        <taxon>Leptospiraceae</taxon>
        <taxon>Leptospira</taxon>
    </lineage>
</organism>
<comment type="similarity">
    <text evidence="1">Belongs to the short-chain fatty acyl-CoA assimilation regulator (ScfR) family.</text>
</comment>
<proteinExistence type="inferred from homology"/>
<dbReference type="PANTHER" id="PTHR43236">
    <property type="entry name" value="ANTITOXIN HIGA1"/>
    <property type="match status" value="1"/>
</dbReference>
<protein>
    <submittedName>
        <fullName evidence="3">PF06114 domain protein</fullName>
    </submittedName>
</protein>
<dbReference type="PANTHER" id="PTHR43236:SF1">
    <property type="entry name" value="BLL7220 PROTEIN"/>
    <property type="match status" value="1"/>
</dbReference>
<sequence length="373" mass="43463">MKRKFLGFRLKEAREIKNLTLSDIADYLKITKQAVSQYESDNSQPNQNRIHELIKFLELPPQYFSKERPFLESQIGVPNFRKLPTATKSAREIVKIKALWFAEATYTLKNYINFPSLDLPNFNIPADVYGLKNHQLEEYANALRKHWDLGVGPIDNMVNLLENKGVFVSRFNFDKQLDAFSIIIDQDAFVILGNVETTYFRSRLDAAHELGHLILHSRLNLEDLENPIIHALIEKQAFDFGSAFLLPHDTFRKEFLSLDIKYLIELKKRWNVSIQAMVMRAYSLGLISASQKNYFFRGFAPYRKKEPLDDEYSVENPTLFKRALTMLKNDKHQYIQDIFDELAYDDNTIVDLLGIDSEFFKAPKINFSDISIK</sequence>
<dbReference type="SUPFAM" id="SSF47413">
    <property type="entry name" value="lambda repressor-like DNA-binding domains"/>
    <property type="match status" value="1"/>
</dbReference>
<name>T0GPE7_9LEPT</name>
<gene>
    <name evidence="3" type="ORF">LEP1GSC059_3417</name>
</gene>
<dbReference type="InterPro" id="IPR010359">
    <property type="entry name" value="IrrE_HExxH"/>
</dbReference>
<dbReference type="GeneID" id="23202691"/>
<dbReference type="RefSeq" id="WP_017214300.1">
    <property type="nucleotide sequence ID" value="NZ_AKWY02000024.1"/>
</dbReference>
<dbReference type="Proteomes" id="UP000015442">
    <property type="component" value="Unassembled WGS sequence"/>
</dbReference>
<comment type="caution">
    <text evidence="3">The sequence shown here is derived from an EMBL/GenBank/DDBJ whole genome shotgun (WGS) entry which is preliminary data.</text>
</comment>
<dbReference type="PROSITE" id="PS50943">
    <property type="entry name" value="HTH_CROC1"/>
    <property type="match status" value="1"/>
</dbReference>
<feature type="domain" description="HTH cro/C1-type" evidence="2">
    <location>
        <begin position="10"/>
        <end position="64"/>
    </location>
</feature>
<evidence type="ECO:0000313" key="4">
    <source>
        <dbReference type="Proteomes" id="UP000015442"/>
    </source>
</evidence>
<dbReference type="Pfam" id="PF06114">
    <property type="entry name" value="Peptidase_M78"/>
    <property type="match status" value="1"/>
</dbReference>
<dbReference type="Gene3D" id="1.10.10.2910">
    <property type="match status" value="1"/>
</dbReference>
<dbReference type="InterPro" id="IPR010982">
    <property type="entry name" value="Lambda_DNA-bd_dom_sf"/>
</dbReference>
<dbReference type="Pfam" id="PF01381">
    <property type="entry name" value="HTH_3"/>
    <property type="match status" value="1"/>
</dbReference>
<reference evidence="3 4" key="1">
    <citation type="submission" date="2013-05" db="EMBL/GenBank/DDBJ databases">
        <authorList>
            <person name="Harkins D.M."/>
            <person name="Durkin A.S."/>
            <person name="Brinkac L.M."/>
            <person name="Haft D.H."/>
            <person name="Selengut J.D."/>
            <person name="Sanka R."/>
            <person name="DePew J."/>
            <person name="Purushe J."/>
            <person name="Hartskeerl R.A."/>
            <person name="Ahmed A."/>
            <person name="van der Linden H."/>
            <person name="Goris M.G.A."/>
            <person name="Vinetz J.M."/>
            <person name="Sutton G.G."/>
            <person name="Nierman W.C."/>
            <person name="Fouts D.E."/>
        </authorList>
    </citation>
    <scope>NUCLEOTIDE SEQUENCE [LARGE SCALE GENOMIC DNA]</scope>
    <source>
        <strain evidence="3 4">CZ214</strain>
    </source>
</reference>
<evidence type="ECO:0000313" key="3">
    <source>
        <dbReference type="EMBL" id="EQA70767.1"/>
    </source>
</evidence>
<accession>T0GPE7</accession>
<dbReference type="AlphaFoldDB" id="T0GPE7"/>
<dbReference type="EMBL" id="AKWY02000024">
    <property type="protein sequence ID" value="EQA70767.1"/>
    <property type="molecule type" value="Genomic_DNA"/>
</dbReference>
<dbReference type="CDD" id="cd00093">
    <property type="entry name" value="HTH_XRE"/>
    <property type="match status" value="1"/>
</dbReference>
<dbReference type="InterPro" id="IPR052345">
    <property type="entry name" value="Rad_response_metalloprotease"/>
</dbReference>
<dbReference type="GO" id="GO:0003677">
    <property type="term" value="F:DNA binding"/>
    <property type="evidence" value="ECO:0007669"/>
    <property type="project" value="InterPro"/>
</dbReference>
<dbReference type="SMART" id="SM00530">
    <property type="entry name" value="HTH_XRE"/>
    <property type="match status" value="1"/>
</dbReference>
<dbReference type="InterPro" id="IPR001387">
    <property type="entry name" value="Cro/C1-type_HTH"/>
</dbReference>
<dbReference type="Gene3D" id="1.10.260.40">
    <property type="entry name" value="lambda repressor-like DNA-binding domains"/>
    <property type="match status" value="1"/>
</dbReference>